<organism evidence="1 2">
    <name type="scientific">Larkinella humicola</name>
    <dbReference type="NCBI Taxonomy" id="2607654"/>
    <lineage>
        <taxon>Bacteria</taxon>
        <taxon>Pseudomonadati</taxon>
        <taxon>Bacteroidota</taxon>
        <taxon>Cytophagia</taxon>
        <taxon>Cytophagales</taxon>
        <taxon>Spirosomataceae</taxon>
        <taxon>Larkinella</taxon>
    </lineage>
</organism>
<keyword evidence="2" id="KW-1185">Reference proteome</keyword>
<name>A0A5N1JB36_9BACT</name>
<sequence>MMNDELADAFVSRASANSSFIIHNSSFITHNSLCHT</sequence>
<evidence type="ECO:0000313" key="1">
    <source>
        <dbReference type="EMBL" id="KAA9346228.1"/>
    </source>
</evidence>
<dbReference type="NCBIfam" id="TIGR01443">
    <property type="entry name" value="intein_Cterm"/>
    <property type="match status" value="1"/>
</dbReference>
<accession>A0A5N1JB36</accession>
<dbReference type="AlphaFoldDB" id="A0A5N1JB36"/>
<proteinExistence type="predicted"/>
<dbReference type="EMBL" id="VTWS01000011">
    <property type="protein sequence ID" value="KAA9346228.1"/>
    <property type="molecule type" value="Genomic_DNA"/>
</dbReference>
<dbReference type="Proteomes" id="UP000326344">
    <property type="component" value="Unassembled WGS sequence"/>
</dbReference>
<evidence type="ECO:0000313" key="2">
    <source>
        <dbReference type="Proteomes" id="UP000326344"/>
    </source>
</evidence>
<comment type="caution">
    <text evidence="1">The sequence shown here is derived from an EMBL/GenBank/DDBJ whole genome shotgun (WGS) entry which is preliminary data.</text>
</comment>
<gene>
    <name evidence="1" type="ORF">F0P93_28550</name>
</gene>
<protein>
    <submittedName>
        <fullName evidence="1">Uncharacterized protein</fullName>
    </submittedName>
</protein>
<reference evidence="1 2" key="1">
    <citation type="submission" date="2019-09" db="EMBL/GenBank/DDBJ databases">
        <title>Genome Sequence of Larkinella sp MA1.</title>
        <authorList>
            <person name="Srinivasan S."/>
        </authorList>
    </citation>
    <scope>NUCLEOTIDE SEQUENCE [LARGE SCALE GENOMIC DNA]</scope>
    <source>
        <strain evidence="1 2">MA1</strain>
    </source>
</reference>
<dbReference type="InterPro" id="IPR030934">
    <property type="entry name" value="Intein_C"/>
</dbReference>